<evidence type="ECO:0000256" key="4">
    <source>
        <dbReference type="SAM" id="MobiDB-lite"/>
    </source>
</evidence>
<dbReference type="InterPro" id="IPR036856">
    <property type="entry name" value="Ald_Oxase/Xan_DH_a/b_sf"/>
</dbReference>
<dbReference type="PANTHER" id="PTHR11908:SF132">
    <property type="entry name" value="ALDEHYDE OXIDASE 1-RELATED"/>
    <property type="match status" value="1"/>
</dbReference>
<protein>
    <submittedName>
        <fullName evidence="6">Aldehyde dehydrogenase</fullName>
    </submittedName>
</protein>
<name>A0A9W6R7R4_9PSEU</name>
<dbReference type="Pfam" id="PF02738">
    <property type="entry name" value="MoCoBD_1"/>
    <property type="match status" value="1"/>
</dbReference>
<evidence type="ECO:0000313" key="7">
    <source>
        <dbReference type="Proteomes" id="UP001165136"/>
    </source>
</evidence>
<evidence type="ECO:0000256" key="2">
    <source>
        <dbReference type="ARBA" id="ARBA00023002"/>
    </source>
</evidence>
<dbReference type="InterPro" id="IPR000674">
    <property type="entry name" value="Ald_Oxase/Xan_DH_a/b"/>
</dbReference>
<sequence>MTRPDGEETYVGKAIPRREDPRFLTGRGRYLDDRNLPGQLHAHFVRSSYAHAEVLDIDVRPALEVPGVVRVLTATDLDESIRPIPWIRRPPEPGAELPGQSAPPAPLPELRPLAGAVVRWVGEPLAVVVAETPDTAADGAEAVAVSYRQLEATVLVEDAIADGAPELHEGFPGNVPFRTRYAGGDAEAAFASAPHRLHRRLVNHRVHPMVLEPRGVLASYDTHQEILDVWISTQRPHHSRLMFGQVLGLPEHRIRVGAGDVGGAFGAKEPMYPDEVVVAFAAKLLGRPVKWVEERTEHLLATTHGRDQVAELEVAFDDEGVISAIRGRVLGNMGAYLYPNSYGTISGRTGPLLPQSYRMSSIDVEMVGVFTNTTPTGPYRGAGRPEATYYTERLVDEVAAELGLDPVEVRRRNYVRAEEMPWHTPTGLDYDSGDYAKALQVALDEIGYDKVRQLQQGDDGRLIGVGVASYVEIGGVTPSAIAPMEGSPGLWESAQIKVHPTGKVAISLGTCGHGQGHETTFAQIAADALRIPYDDITIVYGDTETSPFGFGTFGSRSAAVAGTAVAMACRKVVDKAKRRVASLLESSVAEIEVVAGGYQVRGAPATRMSFAEVAQKALMLMKPLDDGEEPGLDATAYFDPPNYTFSSGTHACVAEVDPDTGKVEITAFVAVDDCGTVINPLIAEGQVHGGVAQGVAQALYERVVYAADGQPLTSSLMDYAMPTARRLPAVRTANVCSPTPVNLLGVKGIGESGAIGSTPAVVNAVLDALRPIGVRDLDMPLTPDRVWAAIEQARSAVRGP</sequence>
<dbReference type="Pfam" id="PF20256">
    <property type="entry name" value="MoCoBD_2"/>
    <property type="match status" value="1"/>
</dbReference>
<evidence type="ECO:0000256" key="1">
    <source>
        <dbReference type="ARBA" id="ARBA00022505"/>
    </source>
</evidence>
<evidence type="ECO:0000256" key="3">
    <source>
        <dbReference type="ARBA" id="ARBA00053029"/>
    </source>
</evidence>
<comment type="cofactor">
    <cofactor evidence="3">
        <name>Mo-molybdopterin cytosine dinucleotide</name>
        <dbReference type="ChEBI" id="CHEBI:71308"/>
    </cofactor>
</comment>
<dbReference type="SUPFAM" id="SSF56003">
    <property type="entry name" value="Molybdenum cofactor-binding domain"/>
    <property type="match status" value="1"/>
</dbReference>
<reference evidence="6" key="1">
    <citation type="submission" date="2023-03" db="EMBL/GenBank/DDBJ databases">
        <title>Amycolatopsis taiwanensis NBRC 103393.</title>
        <authorList>
            <person name="Ichikawa N."/>
            <person name="Sato H."/>
            <person name="Tonouchi N."/>
        </authorList>
    </citation>
    <scope>NUCLEOTIDE SEQUENCE</scope>
    <source>
        <strain evidence="6">NBRC 103393</strain>
    </source>
</reference>
<accession>A0A9W6R7R4</accession>
<dbReference type="InterPro" id="IPR016208">
    <property type="entry name" value="Ald_Oxase/xanthine_DH-like"/>
</dbReference>
<dbReference type="GO" id="GO:0005506">
    <property type="term" value="F:iron ion binding"/>
    <property type="evidence" value="ECO:0007669"/>
    <property type="project" value="InterPro"/>
</dbReference>
<evidence type="ECO:0000313" key="6">
    <source>
        <dbReference type="EMBL" id="GLY70363.1"/>
    </source>
</evidence>
<keyword evidence="1" id="KW-0500">Molybdenum</keyword>
<dbReference type="AlphaFoldDB" id="A0A9W6R7R4"/>
<dbReference type="RefSeq" id="WP_285489568.1">
    <property type="nucleotide sequence ID" value="NZ_BSTI01000022.1"/>
</dbReference>
<keyword evidence="2" id="KW-0560">Oxidoreductase</keyword>
<keyword evidence="7" id="KW-1185">Reference proteome</keyword>
<dbReference type="EMBL" id="BSTI01000022">
    <property type="protein sequence ID" value="GLY70363.1"/>
    <property type="molecule type" value="Genomic_DNA"/>
</dbReference>
<dbReference type="SMART" id="SM01008">
    <property type="entry name" value="Ald_Xan_dh_C"/>
    <property type="match status" value="1"/>
</dbReference>
<dbReference type="InterPro" id="IPR046867">
    <property type="entry name" value="AldOxase/xan_DH_MoCoBD2"/>
</dbReference>
<gene>
    <name evidence="6" type="ORF">Atai01_69820</name>
</gene>
<comment type="caution">
    <text evidence="6">The sequence shown here is derived from an EMBL/GenBank/DDBJ whole genome shotgun (WGS) entry which is preliminary data.</text>
</comment>
<dbReference type="InterPro" id="IPR037165">
    <property type="entry name" value="AldOxase/xan_DH_Mopterin-bd_sf"/>
</dbReference>
<dbReference type="GO" id="GO:0016491">
    <property type="term" value="F:oxidoreductase activity"/>
    <property type="evidence" value="ECO:0007669"/>
    <property type="project" value="UniProtKB-KW"/>
</dbReference>
<feature type="region of interest" description="Disordered" evidence="4">
    <location>
        <begin position="85"/>
        <end position="106"/>
    </location>
</feature>
<dbReference type="Gene3D" id="3.30.365.10">
    <property type="entry name" value="Aldehyde oxidase/xanthine dehydrogenase, molybdopterin binding domain"/>
    <property type="match status" value="4"/>
</dbReference>
<proteinExistence type="predicted"/>
<dbReference type="PANTHER" id="PTHR11908">
    <property type="entry name" value="XANTHINE DEHYDROGENASE"/>
    <property type="match status" value="1"/>
</dbReference>
<dbReference type="FunFam" id="3.30.365.10:FF:000001">
    <property type="entry name" value="Xanthine dehydrogenase oxidase"/>
    <property type="match status" value="1"/>
</dbReference>
<evidence type="ECO:0000259" key="5">
    <source>
        <dbReference type="SMART" id="SM01008"/>
    </source>
</evidence>
<dbReference type="Gene3D" id="3.90.1170.50">
    <property type="entry name" value="Aldehyde oxidase/xanthine dehydrogenase, a/b hammerhead"/>
    <property type="match status" value="1"/>
</dbReference>
<organism evidence="6 7">
    <name type="scientific">Amycolatopsis taiwanensis</name>
    <dbReference type="NCBI Taxonomy" id="342230"/>
    <lineage>
        <taxon>Bacteria</taxon>
        <taxon>Bacillati</taxon>
        <taxon>Actinomycetota</taxon>
        <taxon>Actinomycetes</taxon>
        <taxon>Pseudonocardiales</taxon>
        <taxon>Pseudonocardiaceae</taxon>
        <taxon>Amycolatopsis</taxon>
    </lineage>
</organism>
<dbReference type="Pfam" id="PF01315">
    <property type="entry name" value="Ald_Xan_dh_C"/>
    <property type="match status" value="1"/>
</dbReference>
<dbReference type="SUPFAM" id="SSF54665">
    <property type="entry name" value="CO dehydrogenase molybdoprotein N-domain-like"/>
    <property type="match status" value="1"/>
</dbReference>
<dbReference type="InterPro" id="IPR008274">
    <property type="entry name" value="AldOxase/xan_DH_MoCoBD1"/>
</dbReference>
<dbReference type="Proteomes" id="UP001165136">
    <property type="component" value="Unassembled WGS sequence"/>
</dbReference>
<feature type="domain" description="Aldehyde oxidase/xanthine dehydrogenase a/b hammerhead" evidence="5">
    <location>
        <begin position="25"/>
        <end position="151"/>
    </location>
</feature>